<organism evidence="2 3">
    <name type="scientific">Epichloe bromicola</name>
    <dbReference type="NCBI Taxonomy" id="79588"/>
    <lineage>
        <taxon>Eukaryota</taxon>
        <taxon>Fungi</taxon>
        <taxon>Dikarya</taxon>
        <taxon>Ascomycota</taxon>
        <taxon>Pezizomycotina</taxon>
        <taxon>Sordariomycetes</taxon>
        <taxon>Hypocreomycetidae</taxon>
        <taxon>Hypocreales</taxon>
        <taxon>Clavicipitaceae</taxon>
        <taxon>Epichloe</taxon>
    </lineage>
</organism>
<reference evidence="3" key="1">
    <citation type="submission" date="2024-06" db="EMBL/GenBank/DDBJ databases">
        <title>Draft Genome Sequences of Epichloe bromicola Strains Isolated from Elymus ciliaris.</title>
        <authorList>
            <consortium name="Epichloe bromicola genome sequencing consortium"/>
            <person name="Miura A."/>
            <person name="Imano S."/>
            <person name="Ashida A."/>
            <person name="Sato I."/>
            <person name="Chiba S."/>
            <person name="Tanaka A."/>
            <person name="Camagna M."/>
            <person name="Takemoto D."/>
        </authorList>
    </citation>
    <scope>NUCLEOTIDE SEQUENCE [LARGE SCALE GENOMIC DNA]</scope>
    <source>
        <strain evidence="3">DP</strain>
    </source>
</reference>
<dbReference type="Pfam" id="PF00149">
    <property type="entry name" value="Metallophos"/>
    <property type="match status" value="1"/>
</dbReference>
<sequence>MRRTRIVCISDTHNCTVKLPKGHVLIHAGDVTNQGSYSEISKAVEWLEAADFEAKIVIAGNHDITLDEPFYSQHGHEFHNQKPQSPTECKGLFTSSPSITYLHHEAVTMRLHSAQGPHTHFTVFGSPYSPRYGHWAFYYDAPADSSDASRLTKIWDDIPANTDIVVTHAPPRHHGDATDEQRAKGCEALRRALWRVKPRLAVCGHIHDGRGAQRVAWGEDAESSTYAEKSVSMWADPGAGNNKLSLVDLTAKKGLSLRSDETCVVNASILRSRYPHKGGKQFNKPIVVDVDLPVWAAE</sequence>
<dbReference type="InterPro" id="IPR051693">
    <property type="entry name" value="UPF0046_metallophosphoest"/>
</dbReference>
<dbReference type="InterPro" id="IPR004843">
    <property type="entry name" value="Calcineurin-like_PHP"/>
</dbReference>
<dbReference type="InterPro" id="IPR029052">
    <property type="entry name" value="Metallo-depent_PP-like"/>
</dbReference>
<gene>
    <name evidence="2" type="primary">g6052</name>
    <name evidence="2" type="ORF">EsDP_00006052</name>
</gene>
<comment type="caution">
    <text evidence="2">The sequence shown here is derived from an EMBL/GenBank/DDBJ whole genome shotgun (WGS) entry which is preliminary data.</text>
</comment>
<dbReference type="Gene3D" id="3.60.21.10">
    <property type="match status" value="1"/>
</dbReference>
<evidence type="ECO:0000313" key="3">
    <source>
        <dbReference type="Proteomes" id="UP001562357"/>
    </source>
</evidence>
<dbReference type="PANTHER" id="PTHR12905:SF16">
    <property type="entry name" value="SER_THR PROTEIN PHOSPHATASE FAMILY PROTEIN (AFU_ORTHOLOGUE AFUA_1G06000)"/>
    <property type="match status" value="1"/>
</dbReference>
<accession>A0ABQ0CWG8</accession>
<evidence type="ECO:0000259" key="1">
    <source>
        <dbReference type="Pfam" id="PF00149"/>
    </source>
</evidence>
<dbReference type="PANTHER" id="PTHR12905">
    <property type="entry name" value="METALLOPHOSPHOESTERASE"/>
    <property type="match status" value="1"/>
</dbReference>
<dbReference type="SUPFAM" id="SSF56300">
    <property type="entry name" value="Metallo-dependent phosphatases"/>
    <property type="match status" value="1"/>
</dbReference>
<name>A0ABQ0CWG8_9HYPO</name>
<dbReference type="Proteomes" id="UP001562357">
    <property type="component" value="Unassembled WGS sequence"/>
</dbReference>
<keyword evidence="3" id="KW-1185">Reference proteome</keyword>
<dbReference type="EMBL" id="BAAFGZ010000319">
    <property type="protein sequence ID" value="GAB0137799.1"/>
    <property type="molecule type" value="Genomic_DNA"/>
</dbReference>
<evidence type="ECO:0000313" key="2">
    <source>
        <dbReference type="EMBL" id="GAB0137799.1"/>
    </source>
</evidence>
<proteinExistence type="predicted"/>
<feature type="domain" description="Calcineurin-like phosphoesterase" evidence="1">
    <location>
        <begin position="5"/>
        <end position="208"/>
    </location>
</feature>
<dbReference type="CDD" id="cd07379">
    <property type="entry name" value="MPP_239FB"/>
    <property type="match status" value="1"/>
</dbReference>
<protein>
    <recommendedName>
        <fullName evidence="1">Calcineurin-like phosphoesterase domain-containing protein</fullName>
    </recommendedName>
</protein>